<dbReference type="Pfam" id="PF00364">
    <property type="entry name" value="Biotin_lipoyl"/>
    <property type="match status" value="1"/>
</dbReference>
<dbReference type="PROSITE" id="PS00188">
    <property type="entry name" value="BIOTIN"/>
    <property type="match status" value="1"/>
</dbReference>
<evidence type="ECO:0000313" key="4">
    <source>
        <dbReference type="Proteomes" id="UP000242754"/>
    </source>
</evidence>
<dbReference type="InterPro" id="IPR001882">
    <property type="entry name" value="Biotin_BS"/>
</dbReference>
<dbReference type="PROSITE" id="PS50968">
    <property type="entry name" value="BIOTINYL_LIPOYL"/>
    <property type="match status" value="1"/>
</dbReference>
<proteinExistence type="predicted"/>
<dbReference type="PANTHER" id="PTHR45266:SF3">
    <property type="entry name" value="OXALOACETATE DECARBOXYLASE ALPHA CHAIN"/>
    <property type="match status" value="1"/>
</dbReference>
<accession>A0A143Y8L6</accession>
<dbReference type="OrthoDB" id="9812676at2"/>
<dbReference type="Gene3D" id="2.40.50.100">
    <property type="match status" value="1"/>
</dbReference>
<dbReference type="STRING" id="140314.SAMN04488076_10333"/>
<dbReference type="PANTHER" id="PTHR45266">
    <property type="entry name" value="OXALOACETATE DECARBOXYLASE ALPHA CHAIN"/>
    <property type="match status" value="1"/>
</dbReference>
<evidence type="ECO:0000256" key="1">
    <source>
        <dbReference type="ARBA" id="ARBA00023267"/>
    </source>
</evidence>
<dbReference type="InterPro" id="IPR011053">
    <property type="entry name" value="Single_hybrid_motif"/>
</dbReference>
<evidence type="ECO:0000259" key="2">
    <source>
        <dbReference type="PROSITE" id="PS50968"/>
    </source>
</evidence>
<dbReference type="InterPro" id="IPR000089">
    <property type="entry name" value="Biotin_lipoyl"/>
</dbReference>
<dbReference type="InterPro" id="IPR050709">
    <property type="entry name" value="Biotin_Carboxyl_Carrier/Decarb"/>
</dbReference>
<name>A0A143Y8L6_9LACT</name>
<dbReference type="AlphaFoldDB" id="A0A143Y8L6"/>
<gene>
    <name evidence="3" type="ORF">Tpal_325</name>
</gene>
<dbReference type="Proteomes" id="UP000242754">
    <property type="component" value="Unassembled WGS sequence"/>
</dbReference>
<keyword evidence="4" id="KW-1185">Reference proteome</keyword>
<dbReference type="SUPFAM" id="SSF51230">
    <property type="entry name" value="Single hybrid motif"/>
    <property type="match status" value="1"/>
</dbReference>
<dbReference type="RefSeq" id="WP_087030419.1">
    <property type="nucleotide sequence ID" value="NZ_FJNE01000001.1"/>
</dbReference>
<sequence length="128" mass="13410">MLRKFRIKINEKEYMVEMEELGVERGTPASAPLAGPVQAAASVQAPVPTSAPVPVRGEGDPVTAPMPGTILDIKVSVGDVVKENQVLAVLEAMKMENEIVAPRAGTITAIPAMKGAPIDVGKTIVVIK</sequence>
<organism evidence="3 4">
    <name type="scientific">Trichococcus palustris</name>
    <dbReference type="NCBI Taxonomy" id="140314"/>
    <lineage>
        <taxon>Bacteria</taxon>
        <taxon>Bacillati</taxon>
        <taxon>Bacillota</taxon>
        <taxon>Bacilli</taxon>
        <taxon>Lactobacillales</taxon>
        <taxon>Carnobacteriaceae</taxon>
        <taxon>Trichococcus</taxon>
    </lineage>
</organism>
<dbReference type="EMBL" id="FJNE01000001">
    <property type="protein sequence ID" value="CZQ82491.1"/>
    <property type="molecule type" value="Genomic_DNA"/>
</dbReference>
<feature type="domain" description="Lipoyl-binding" evidence="2">
    <location>
        <begin position="55"/>
        <end position="128"/>
    </location>
</feature>
<protein>
    <submittedName>
        <fullName evidence="3">Biotin/lipoyl attachment</fullName>
    </submittedName>
</protein>
<evidence type="ECO:0000313" key="3">
    <source>
        <dbReference type="EMBL" id="CZQ82491.1"/>
    </source>
</evidence>
<dbReference type="CDD" id="cd06850">
    <property type="entry name" value="biotinyl_domain"/>
    <property type="match status" value="1"/>
</dbReference>
<keyword evidence="1" id="KW-0092">Biotin</keyword>
<reference evidence="3 4" key="1">
    <citation type="submission" date="2016-02" db="EMBL/GenBank/DDBJ databases">
        <authorList>
            <person name="Wen L."/>
            <person name="He K."/>
            <person name="Yang H."/>
        </authorList>
    </citation>
    <scope>NUCLEOTIDE SEQUENCE [LARGE SCALE GENOMIC DNA]</scope>
    <source>
        <strain evidence="3">Trichococcus palustris</strain>
    </source>
</reference>
<dbReference type="FunFam" id="2.40.50.100:FF:000003">
    <property type="entry name" value="Acetyl-CoA carboxylase biotin carboxyl carrier protein"/>
    <property type="match status" value="1"/>
</dbReference>